<protein>
    <recommendedName>
        <fullName evidence="13">ABC transporter</fullName>
    </recommendedName>
</protein>
<feature type="domain" description="ABC transmembrane type-1" evidence="10">
    <location>
        <begin position="271"/>
        <end position="542"/>
    </location>
</feature>
<feature type="transmembrane region" description="Helical" evidence="8">
    <location>
        <begin position="303"/>
        <end position="322"/>
    </location>
</feature>
<feature type="transmembrane region" description="Helical" evidence="8">
    <location>
        <begin position="175"/>
        <end position="194"/>
    </location>
</feature>
<feature type="transmembrane region" description="Helical" evidence="8">
    <location>
        <begin position="480"/>
        <end position="504"/>
    </location>
</feature>
<feature type="transmembrane region" description="Helical" evidence="8">
    <location>
        <begin position="516"/>
        <end position="534"/>
    </location>
</feature>
<dbReference type="Proteomes" id="UP000799539">
    <property type="component" value="Unassembled WGS sequence"/>
</dbReference>
<sequence>MGTACPDDADALFGPRVAIWCRRFDFTLLFEDVFCTLLPSAVFVLAAALRIAALLARRPHGRREHHHHHRRRLAPVPAVLLAAYVALEAAGVAGALHHAPASGNGGVRVALRVHVAAAAVAVAAALAVASLALAEQWCQRGVARPSMLLGLYLCVRLFLRAVTLRTAWLASSGSAYTHAATAACILHLLVLAGVECEARAGFLDRSLLAWLLVVLRAGFARIITLADLHAAAAAPAAFTTLDAYRRHRPGLLAHSLRCTAGPCLRAVVPRLCAAAFALAQPFLTIALVDYFSRPDKPRDRGAALVAACALLYSAIAVANAWYRTLGYRWATAGRALHTDLIVQKSARLVVDAGAEAQALTMMTSDVQRIVTATSFVHELWAAPLEAGVATWLLWRQLGPSALAALAMALLCALAATLLGRRVGPAQRAWLAASERRVAATRTLLTFRPAVKMMGAEAAVATTIADARQQELAASKPFRTLMVGSVVVSFSTLSLAPVVTFGAYIAIHGAALDAPQLFGSLVLISLLASPLVRVFQIIPHFAAALACIARLEAFLRSDESSAELARSQHQLAIRPVDAEKSSCCSPSPARGTVLIDNVDVRWASQSLLVGINLRVRKGDHVAIMGPVGSGKTTLLRLILGEIAPTKGRVVVDRSIPMGYCAQTPWLENLTAYDNVFQDTAPDDAWREMIVDACAIHPLLNYTSDSVAGEPIGSRGARLSGGERQRLALARAVALRPSMMLLDDCLSAVDRQTSLHIMERLFGVGGILRQLQTTIVQVVNHDRMASFADEIFSIDAGGCLQPDAPSTKPDSHRHHANTLKVDCHSDASGQTSSASPHIVGTTPAGARVPRMSDTQVYRSYFASIGPRLFTVFVICGMLFALALKFPDIWAMWWAEALTKHSSSRSPGLWMGIYALLGCLPLVTLAIWLSLLMLKMVPRSGIEFHAQLLKTVLGATLRCISGSDMGDVMNRFVQDIGLIDSRLPLSLLNTVSGLFLCIAQLFIVVVPAIYLLAALPVLLVVLFLLQTVYLRTSMQVRHLDLQSKAALHASMSELHEGLVTIRAHKLQQAKHKSFLDKLEHSQRPFYLMYMIQVWLQLALNFVVAGLCTAVIGLSVGMRNSTSASGVGLSMLNLVTLGQSLENLIEPWTQMETSLAAIARIKSFEMGTPQERRNANMLDVPVDWPSKGSLDVQGLWVTYSPESDKPNWALRNVAFRVAAGEKVAICGKTGSGKSTLLLSILALLEPTRGAIALDDVDIARVPQEVLRTRIVVVPQEPYLHGDNVRTAVDAGSDEALQEVLQACGLLDKVNAGGGLDSSLSALGLSAGEMQLLVLARAVVHAGKAERGLVLLDESTSSIDHVAAHAMLNLVRNRLSSKTVLAILHDLEAAMQFDRIIVLDGGSIACDGSPAHVLRESSLFVSLRTGRD</sequence>
<comment type="subcellular location">
    <subcellularLocation>
        <location evidence="1">Membrane</location>
        <topology evidence="1">Multi-pass membrane protein</topology>
    </subcellularLocation>
</comment>
<proteinExistence type="predicted"/>
<dbReference type="Gene3D" id="3.40.50.300">
    <property type="entry name" value="P-loop containing nucleotide triphosphate hydrolases"/>
    <property type="match status" value="2"/>
</dbReference>
<evidence type="ECO:0000256" key="2">
    <source>
        <dbReference type="ARBA" id="ARBA00022448"/>
    </source>
</evidence>
<accession>A0A6A6FX85</accession>
<feature type="transmembrane region" description="Helical" evidence="8">
    <location>
        <begin position="980"/>
        <end position="1000"/>
    </location>
</feature>
<keyword evidence="6 8" id="KW-1133">Transmembrane helix</keyword>
<keyword evidence="3 8" id="KW-0812">Transmembrane</keyword>
<dbReference type="EMBL" id="ML992662">
    <property type="protein sequence ID" value="KAF2218105.1"/>
    <property type="molecule type" value="Genomic_DNA"/>
</dbReference>
<dbReference type="InterPro" id="IPR003439">
    <property type="entry name" value="ABC_transporter-like_ATP-bd"/>
</dbReference>
<feature type="transmembrane region" description="Helical" evidence="8">
    <location>
        <begin position="1006"/>
        <end position="1027"/>
    </location>
</feature>
<feature type="transmembrane region" description="Helical" evidence="8">
    <location>
        <begin position="401"/>
        <end position="419"/>
    </location>
</feature>
<dbReference type="InterPro" id="IPR050173">
    <property type="entry name" value="ABC_transporter_C-like"/>
</dbReference>
<dbReference type="OrthoDB" id="6500128at2759"/>
<dbReference type="GO" id="GO:0016887">
    <property type="term" value="F:ATP hydrolysis activity"/>
    <property type="evidence" value="ECO:0007669"/>
    <property type="project" value="InterPro"/>
</dbReference>
<feature type="transmembrane region" description="Helical" evidence="8">
    <location>
        <begin position="37"/>
        <end position="56"/>
    </location>
</feature>
<feature type="transmembrane region" description="Helical" evidence="8">
    <location>
        <begin position="206"/>
        <end position="226"/>
    </location>
</feature>
<evidence type="ECO:0000256" key="3">
    <source>
        <dbReference type="ARBA" id="ARBA00022692"/>
    </source>
</evidence>
<dbReference type="Gene3D" id="1.20.1560.10">
    <property type="entry name" value="ABC transporter type 1, transmembrane domain"/>
    <property type="match status" value="2"/>
</dbReference>
<evidence type="ECO:0000256" key="6">
    <source>
        <dbReference type="ARBA" id="ARBA00022989"/>
    </source>
</evidence>
<gene>
    <name evidence="11" type="ORF">CERZMDRAFT_119613</name>
</gene>
<evidence type="ECO:0008006" key="13">
    <source>
        <dbReference type="Google" id="ProtNLM"/>
    </source>
</evidence>
<keyword evidence="12" id="KW-1185">Reference proteome</keyword>
<dbReference type="PROSITE" id="PS50929">
    <property type="entry name" value="ABC_TM1F"/>
    <property type="match status" value="2"/>
</dbReference>
<keyword evidence="2" id="KW-0813">Transport</keyword>
<evidence type="ECO:0000256" key="1">
    <source>
        <dbReference type="ARBA" id="ARBA00004141"/>
    </source>
</evidence>
<dbReference type="GO" id="GO:0140359">
    <property type="term" value="F:ABC-type transporter activity"/>
    <property type="evidence" value="ECO:0007669"/>
    <property type="project" value="InterPro"/>
</dbReference>
<evidence type="ECO:0000259" key="9">
    <source>
        <dbReference type="PROSITE" id="PS50893"/>
    </source>
</evidence>
<feature type="domain" description="ABC transporter" evidence="9">
    <location>
        <begin position="1186"/>
        <end position="1421"/>
    </location>
</feature>
<evidence type="ECO:0000259" key="10">
    <source>
        <dbReference type="PROSITE" id="PS50929"/>
    </source>
</evidence>
<dbReference type="CDD" id="cd18580">
    <property type="entry name" value="ABC_6TM_ABCC_D2"/>
    <property type="match status" value="1"/>
</dbReference>
<dbReference type="SMART" id="SM00382">
    <property type="entry name" value="AAA"/>
    <property type="match status" value="2"/>
</dbReference>
<dbReference type="SUPFAM" id="SSF90123">
    <property type="entry name" value="ABC transporter transmembrane region"/>
    <property type="match status" value="2"/>
</dbReference>
<evidence type="ECO:0000313" key="12">
    <source>
        <dbReference type="Proteomes" id="UP000799539"/>
    </source>
</evidence>
<dbReference type="PROSITE" id="PS50893">
    <property type="entry name" value="ABC_TRANSPORTER_2"/>
    <property type="match status" value="2"/>
</dbReference>
<evidence type="ECO:0000256" key="4">
    <source>
        <dbReference type="ARBA" id="ARBA00022741"/>
    </source>
</evidence>
<feature type="transmembrane region" description="Helical" evidence="8">
    <location>
        <begin position="1090"/>
        <end position="1112"/>
    </location>
</feature>
<feature type="transmembrane region" description="Helical" evidence="8">
    <location>
        <begin position="109"/>
        <end position="134"/>
    </location>
</feature>
<feature type="domain" description="ABC transporter" evidence="9">
    <location>
        <begin position="592"/>
        <end position="819"/>
    </location>
</feature>
<dbReference type="GO" id="GO:0005524">
    <property type="term" value="F:ATP binding"/>
    <property type="evidence" value="ECO:0007669"/>
    <property type="project" value="UniProtKB-KW"/>
</dbReference>
<feature type="transmembrane region" description="Helical" evidence="8">
    <location>
        <begin position="910"/>
        <end position="931"/>
    </location>
</feature>
<dbReference type="InterPro" id="IPR011527">
    <property type="entry name" value="ABC1_TM_dom"/>
</dbReference>
<dbReference type="InterPro" id="IPR027417">
    <property type="entry name" value="P-loop_NTPase"/>
</dbReference>
<organism evidence="11 12">
    <name type="scientific">Cercospora zeae-maydis SCOH1-5</name>
    <dbReference type="NCBI Taxonomy" id="717836"/>
    <lineage>
        <taxon>Eukaryota</taxon>
        <taxon>Fungi</taxon>
        <taxon>Dikarya</taxon>
        <taxon>Ascomycota</taxon>
        <taxon>Pezizomycotina</taxon>
        <taxon>Dothideomycetes</taxon>
        <taxon>Dothideomycetidae</taxon>
        <taxon>Mycosphaerellales</taxon>
        <taxon>Mycosphaerellaceae</taxon>
        <taxon>Cercospora</taxon>
    </lineage>
</organism>
<dbReference type="InterPro" id="IPR017871">
    <property type="entry name" value="ABC_transporter-like_CS"/>
</dbReference>
<feature type="transmembrane region" description="Helical" evidence="8">
    <location>
        <begin position="76"/>
        <end position="97"/>
    </location>
</feature>
<dbReference type="FunFam" id="1.20.1560.10:FF:000066">
    <property type="entry name" value="ABC multidrug transporter (Eurofung)"/>
    <property type="match status" value="1"/>
</dbReference>
<feature type="domain" description="ABC transmembrane type-1" evidence="10">
    <location>
        <begin position="871"/>
        <end position="1149"/>
    </location>
</feature>
<dbReference type="PANTHER" id="PTHR24223:SF399">
    <property type="entry name" value="ABC TRANSPORTER ATNG"/>
    <property type="match status" value="1"/>
</dbReference>
<evidence type="ECO:0000256" key="5">
    <source>
        <dbReference type="ARBA" id="ARBA00022840"/>
    </source>
</evidence>
<dbReference type="PANTHER" id="PTHR24223">
    <property type="entry name" value="ATP-BINDING CASSETTE SUB-FAMILY C"/>
    <property type="match status" value="1"/>
</dbReference>
<name>A0A6A6FX85_9PEZI</name>
<reference evidence="11" key="1">
    <citation type="journal article" date="2020" name="Stud. Mycol.">
        <title>101 Dothideomycetes genomes: a test case for predicting lifestyles and emergence of pathogens.</title>
        <authorList>
            <person name="Haridas S."/>
            <person name="Albert R."/>
            <person name="Binder M."/>
            <person name="Bloem J."/>
            <person name="Labutti K."/>
            <person name="Salamov A."/>
            <person name="Andreopoulos B."/>
            <person name="Baker S."/>
            <person name="Barry K."/>
            <person name="Bills G."/>
            <person name="Bluhm B."/>
            <person name="Cannon C."/>
            <person name="Castanera R."/>
            <person name="Culley D."/>
            <person name="Daum C."/>
            <person name="Ezra D."/>
            <person name="Gonzalez J."/>
            <person name="Henrissat B."/>
            <person name="Kuo A."/>
            <person name="Liang C."/>
            <person name="Lipzen A."/>
            <person name="Lutzoni F."/>
            <person name="Magnuson J."/>
            <person name="Mondo S."/>
            <person name="Nolan M."/>
            <person name="Ohm R."/>
            <person name="Pangilinan J."/>
            <person name="Park H.-J."/>
            <person name="Ramirez L."/>
            <person name="Alfaro M."/>
            <person name="Sun H."/>
            <person name="Tritt A."/>
            <person name="Yoshinaga Y."/>
            <person name="Zwiers L.-H."/>
            <person name="Turgeon B."/>
            <person name="Goodwin S."/>
            <person name="Spatafora J."/>
            <person name="Crous P."/>
            <person name="Grigoriev I."/>
        </authorList>
    </citation>
    <scope>NUCLEOTIDE SEQUENCE</scope>
    <source>
        <strain evidence="11">SCOH1-5</strain>
    </source>
</reference>
<keyword evidence="7 8" id="KW-0472">Membrane</keyword>
<keyword evidence="4" id="KW-0547">Nucleotide-binding</keyword>
<feature type="transmembrane region" description="Helical" evidence="8">
    <location>
        <begin position="866"/>
        <end position="890"/>
    </location>
</feature>
<evidence type="ECO:0000313" key="11">
    <source>
        <dbReference type="EMBL" id="KAF2218105.1"/>
    </source>
</evidence>
<feature type="transmembrane region" description="Helical" evidence="8">
    <location>
        <begin position="146"/>
        <end position="163"/>
    </location>
</feature>
<dbReference type="InterPro" id="IPR044726">
    <property type="entry name" value="ABCC_6TM_D2"/>
</dbReference>
<dbReference type="Pfam" id="PF00664">
    <property type="entry name" value="ABC_membrane"/>
    <property type="match status" value="2"/>
</dbReference>
<dbReference type="GO" id="GO:0016020">
    <property type="term" value="C:membrane"/>
    <property type="evidence" value="ECO:0007669"/>
    <property type="project" value="UniProtKB-SubCell"/>
</dbReference>
<dbReference type="PROSITE" id="PS00211">
    <property type="entry name" value="ABC_TRANSPORTER_1"/>
    <property type="match status" value="2"/>
</dbReference>
<evidence type="ECO:0000256" key="8">
    <source>
        <dbReference type="SAM" id="Phobius"/>
    </source>
</evidence>
<evidence type="ECO:0000256" key="7">
    <source>
        <dbReference type="ARBA" id="ARBA00023136"/>
    </source>
</evidence>
<dbReference type="Pfam" id="PF00005">
    <property type="entry name" value="ABC_tran"/>
    <property type="match status" value="2"/>
</dbReference>
<dbReference type="SUPFAM" id="SSF52540">
    <property type="entry name" value="P-loop containing nucleoside triphosphate hydrolases"/>
    <property type="match status" value="2"/>
</dbReference>
<keyword evidence="5" id="KW-0067">ATP-binding</keyword>
<feature type="transmembrane region" description="Helical" evidence="8">
    <location>
        <begin position="267"/>
        <end position="291"/>
    </location>
</feature>
<dbReference type="InterPro" id="IPR003593">
    <property type="entry name" value="AAA+_ATPase"/>
</dbReference>
<dbReference type="InterPro" id="IPR036640">
    <property type="entry name" value="ABC1_TM_sf"/>
</dbReference>